<dbReference type="RefSeq" id="WP_123667280.1">
    <property type="nucleotide sequence ID" value="NZ_RJKE01000001.1"/>
</dbReference>
<dbReference type="Pfam" id="PF01547">
    <property type="entry name" value="SBP_bac_1"/>
    <property type="match status" value="1"/>
</dbReference>
<keyword evidence="4" id="KW-0564">Palmitate</keyword>
<dbReference type="EMBL" id="RJKE01000001">
    <property type="protein sequence ID" value="ROO88061.1"/>
    <property type="molecule type" value="Genomic_DNA"/>
</dbReference>
<evidence type="ECO:0000256" key="5">
    <source>
        <dbReference type="ARBA" id="ARBA00023288"/>
    </source>
</evidence>
<gene>
    <name evidence="7" type="ORF">EDD29_5715</name>
</gene>
<dbReference type="InterPro" id="IPR006059">
    <property type="entry name" value="SBP"/>
</dbReference>
<dbReference type="PANTHER" id="PTHR43649">
    <property type="entry name" value="ARABINOSE-BINDING PROTEIN-RELATED"/>
    <property type="match status" value="1"/>
</dbReference>
<dbReference type="Gene3D" id="3.40.190.10">
    <property type="entry name" value="Periplasmic binding protein-like II"/>
    <property type="match status" value="2"/>
</dbReference>
<feature type="signal peptide" evidence="6">
    <location>
        <begin position="1"/>
        <end position="23"/>
    </location>
</feature>
<evidence type="ECO:0000256" key="3">
    <source>
        <dbReference type="ARBA" id="ARBA00023136"/>
    </source>
</evidence>
<keyword evidence="5" id="KW-0449">Lipoprotein</keyword>
<evidence type="ECO:0000256" key="6">
    <source>
        <dbReference type="SAM" id="SignalP"/>
    </source>
</evidence>
<keyword evidence="3" id="KW-0472">Membrane</keyword>
<comment type="caution">
    <text evidence="7">The sequence shown here is derived from an EMBL/GenBank/DDBJ whole genome shotgun (WGS) entry which is preliminary data.</text>
</comment>
<dbReference type="Proteomes" id="UP000272400">
    <property type="component" value="Unassembled WGS sequence"/>
</dbReference>
<feature type="chain" id="PRO_5018275676" evidence="6">
    <location>
        <begin position="24"/>
        <end position="434"/>
    </location>
</feature>
<evidence type="ECO:0000256" key="4">
    <source>
        <dbReference type="ARBA" id="ARBA00023139"/>
    </source>
</evidence>
<evidence type="ECO:0000256" key="2">
    <source>
        <dbReference type="ARBA" id="ARBA00022729"/>
    </source>
</evidence>
<keyword evidence="8" id="KW-1185">Reference proteome</keyword>
<keyword evidence="1" id="KW-1003">Cell membrane</keyword>
<dbReference type="SUPFAM" id="SSF53850">
    <property type="entry name" value="Periplasmic binding protein-like II"/>
    <property type="match status" value="1"/>
</dbReference>
<evidence type="ECO:0000256" key="1">
    <source>
        <dbReference type="ARBA" id="ARBA00022475"/>
    </source>
</evidence>
<protein>
    <submittedName>
        <fullName evidence="7">Raffinose/stachyose/melibiose transport system substrate-binding protein</fullName>
    </submittedName>
</protein>
<evidence type="ECO:0000313" key="7">
    <source>
        <dbReference type="EMBL" id="ROO88061.1"/>
    </source>
</evidence>
<dbReference type="InterPro" id="IPR050490">
    <property type="entry name" value="Bact_solute-bd_prot1"/>
</dbReference>
<accession>A0A3N1D3F9</accession>
<dbReference type="PROSITE" id="PS51257">
    <property type="entry name" value="PROKAR_LIPOPROTEIN"/>
    <property type="match status" value="1"/>
</dbReference>
<proteinExistence type="predicted"/>
<dbReference type="OrthoDB" id="3256840at2"/>
<dbReference type="PANTHER" id="PTHR43649:SF33">
    <property type="entry name" value="POLYGALACTURONAN_RHAMNOGALACTURONAN-BINDING PROTEIN YTCQ"/>
    <property type="match status" value="1"/>
</dbReference>
<keyword evidence="2 6" id="KW-0732">Signal</keyword>
<name>A0A3N1D3F9_9ACTN</name>
<evidence type="ECO:0000313" key="8">
    <source>
        <dbReference type="Proteomes" id="UP000272400"/>
    </source>
</evidence>
<reference evidence="7 8" key="1">
    <citation type="submission" date="2018-11" db="EMBL/GenBank/DDBJ databases">
        <title>Sequencing the genomes of 1000 actinobacteria strains.</title>
        <authorList>
            <person name="Klenk H.-P."/>
        </authorList>
    </citation>
    <scope>NUCLEOTIDE SEQUENCE [LARGE SCALE GENOMIC DNA]</scope>
    <source>
        <strain evidence="7 8">DSM 44254</strain>
    </source>
</reference>
<dbReference type="AlphaFoldDB" id="A0A3N1D3F9"/>
<organism evidence="7 8">
    <name type="scientific">Actinocorallia herbida</name>
    <dbReference type="NCBI Taxonomy" id="58109"/>
    <lineage>
        <taxon>Bacteria</taxon>
        <taxon>Bacillati</taxon>
        <taxon>Actinomycetota</taxon>
        <taxon>Actinomycetes</taxon>
        <taxon>Streptosporangiales</taxon>
        <taxon>Thermomonosporaceae</taxon>
        <taxon>Actinocorallia</taxon>
    </lineage>
</organism>
<sequence>MRHPMLNVAVSVIAMATALTACGSEPTASEPVQAGAASESGTFTLLAQSDANEQTAFAEIVTEFQKAYPEIKIKAEYAPLGPTYVQTLRTRLQAGNPPDVFYVTPGSGGQQAVLPFAEAGYLADLSNQPWSNGVIPQGSHDLFYTGSQLWAAPLDQVVVAQVYNVEAMREVGLEAPPKTLDEVKNACALASAKGKALYALGGANNQTAGMFVSSLAATQVLPANPDWNSERAAGRVTFADSPEWKATLQSLLDMMDWGCFQEGAEGADIAQFAPLVPSGKTLGAIIPVSSIASFKAVNPDVALRAYPVPTPNAGQQVLYSYPGNAVALSAKASGNGAALKFLEFFAVGEGSALYAAQSGGISLQEAQGKAPLSNPDLAPLQDLLKDDSRAFPLVQAAWPNSEVYEQLGNGVQGLLIGQQRPEDVLAAMDAAWNR</sequence>